<accession>A0A850T8C6</accession>
<feature type="domain" description="ATP-grasp" evidence="5">
    <location>
        <begin position="123"/>
        <end position="334"/>
    </location>
</feature>
<sequence length="439" mass="49107">MGKKLSEPQKNRVLVVGTTSDYIEWIRKIRPGQVLFLTEPKVRQNATEPCPDSGEEILCPICDIDAAIQALDHHQKAFGVTFSGIACFDCESMETTSILAEKMGLPYPDLGAVRQSRDKFVSKQVWRKNRISCPQTCPVNTKMEVLNFLDQVPAGIVLKPFCGSGSELVFKCVTRRQCDTAFNAVADGLSARTGSSLFKPTDAGTYQMLAEEWVGGPEFSCDFLMEKDRAVILRKTRKIKVDSQPFGTISGYAICPENDNDKKMPSNEILSDLFHRAARALGIKTGVCMVDFILRNKTPVLIEMTPRPGGDCLPFLLKEAGNIDILGLTLDAAQGVAWKNEKKGLYRPLVAFRIHARKNGVLKRINTTAVEKDKRVKKIHLIHPPGHKVTMPPQDYDSWLIGHMIIEPNRRRFFETECLLLAKCIDIEMDETCSQPIHI</sequence>
<dbReference type="GO" id="GO:0005524">
    <property type="term" value="F:ATP binding"/>
    <property type="evidence" value="ECO:0007669"/>
    <property type="project" value="UniProtKB-UniRule"/>
</dbReference>
<evidence type="ECO:0000313" key="7">
    <source>
        <dbReference type="Proteomes" id="UP000553343"/>
    </source>
</evidence>
<dbReference type="Proteomes" id="UP000553343">
    <property type="component" value="Unassembled WGS sequence"/>
</dbReference>
<dbReference type="PROSITE" id="PS50975">
    <property type="entry name" value="ATP_GRASP"/>
    <property type="match status" value="1"/>
</dbReference>
<dbReference type="GO" id="GO:0016874">
    <property type="term" value="F:ligase activity"/>
    <property type="evidence" value="ECO:0007669"/>
    <property type="project" value="UniProtKB-KW"/>
</dbReference>
<keyword evidence="3 4" id="KW-0067">ATP-binding</keyword>
<dbReference type="InterPro" id="IPR011761">
    <property type="entry name" value="ATP-grasp"/>
</dbReference>
<keyword evidence="1" id="KW-0436">Ligase</keyword>
<evidence type="ECO:0000256" key="1">
    <source>
        <dbReference type="ARBA" id="ARBA00022598"/>
    </source>
</evidence>
<evidence type="ECO:0000256" key="3">
    <source>
        <dbReference type="ARBA" id="ARBA00022840"/>
    </source>
</evidence>
<organism evidence="6 7">
    <name type="scientific">Desulfobacter latus</name>
    <dbReference type="NCBI Taxonomy" id="2292"/>
    <lineage>
        <taxon>Bacteria</taxon>
        <taxon>Pseudomonadati</taxon>
        <taxon>Thermodesulfobacteriota</taxon>
        <taxon>Desulfobacteria</taxon>
        <taxon>Desulfobacterales</taxon>
        <taxon>Desulfobacteraceae</taxon>
        <taxon>Desulfobacter</taxon>
    </lineage>
</organism>
<keyword evidence="2 4" id="KW-0547">Nucleotide-binding</keyword>
<comment type="caution">
    <text evidence="6">The sequence shown here is derived from an EMBL/GenBank/DDBJ whole genome shotgun (WGS) entry which is preliminary data.</text>
</comment>
<dbReference type="PANTHER" id="PTHR43585">
    <property type="entry name" value="FUMIPYRROLE BIOSYNTHESIS PROTEIN C"/>
    <property type="match status" value="1"/>
</dbReference>
<dbReference type="PANTHER" id="PTHR43585:SF2">
    <property type="entry name" value="ATP-GRASP ENZYME FSQD"/>
    <property type="match status" value="1"/>
</dbReference>
<dbReference type="EMBL" id="JACADJ010000002">
    <property type="protein sequence ID" value="NWH03616.1"/>
    <property type="molecule type" value="Genomic_DNA"/>
</dbReference>
<reference evidence="6 7" key="1">
    <citation type="submission" date="2020-06" db="EMBL/GenBank/DDBJ databases">
        <title>High-quality draft genome of sulfate reducer Desulfobacter latus type strain AcrS2 isolated from marine sediment.</title>
        <authorList>
            <person name="Hoppe M."/>
            <person name="Larsen C.K."/>
            <person name="Marshall I.P.G."/>
            <person name="Schramm A."/>
            <person name="Marietou A.G."/>
        </authorList>
    </citation>
    <scope>NUCLEOTIDE SEQUENCE [LARGE SCALE GENOMIC DNA]</scope>
    <source>
        <strain evidence="6 7">AcRS2</strain>
    </source>
</reference>
<protein>
    <submittedName>
        <fullName evidence="6">ATP-grasp domain-containing protein</fullName>
    </submittedName>
</protein>
<dbReference type="AlphaFoldDB" id="A0A850T8C6"/>
<dbReference type="GO" id="GO:0046872">
    <property type="term" value="F:metal ion binding"/>
    <property type="evidence" value="ECO:0007669"/>
    <property type="project" value="InterPro"/>
</dbReference>
<dbReference type="InterPro" id="IPR052032">
    <property type="entry name" value="ATP-dep_AA_Ligase"/>
</dbReference>
<evidence type="ECO:0000256" key="2">
    <source>
        <dbReference type="ARBA" id="ARBA00022741"/>
    </source>
</evidence>
<dbReference type="SUPFAM" id="SSF56059">
    <property type="entry name" value="Glutathione synthetase ATP-binding domain-like"/>
    <property type="match status" value="1"/>
</dbReference>
<gene>
    <name evidence="6" type="ORF">HXW94_01165</name>
</gene>
<evidence type="ECO:0000313" key="6">
    <source>
        <dbReference type="EMBL" id="NWH03616.1"/>
    </source>
</evidence>
<proteinExistence type="predicted"/>
<evidence type="ECO:0000259" key="5">
    <source>
        <dbReference type="PROSITE" id="PS50975"/>
    </source>
</evidence>
<evidence type="ECO:0000256" key="4">
    <source>
        <dbReference type="PROSITE-ProRule" id="PRU00409"/>
    </source>
</evidence>
<dbReference type="Pfam" id="PF13535">
    <property type="entry name" value="ATP-grasp_4"/>
    <property type="match status" value="1"/>
</dbReference>
<keyword evidence="7" id="KW-1185">Reference proteome</keyword>
<dbReference type="Gene3D" id="3.30.470.20">
    <property type="entry name" value="ATP-grasp fold, B domain"/>
    <property type="match status" value="1"/>
</dbReference>
<name>A0A850T8C6_9BACT</name>